<feature type="compositionally biased region" description="Acidic residues" evidence="1">
    <location>
        <begin position="252"/>
        <end position="262"/>
    </location>
</feature>
<comment type="caution">
    <text evidence="2">The sequence shown here is derived from an EMBL/GenBank/DDBJ whole genome shotgun (WGS) entry which is preliminary data.</text>
</comment>
<protein>
    <submittedName>
        <fullName evidence="2">Uncharacterized protein</fullName>
    </submittedName>
</protein>
<evidence type="ECO:0000313" key="2">
    <source>
        <dbReference type="EMBL" id="GEM11079.1"/>
    </source>
</evidence>
<dbReference type="AlphaFoldDB" id="A0A511KL27"/>
<dbReference type="OrthoDB" id="2529605at2759"/>
<evidence type="ECO:0000313" key="3">
    <source>
        <dbReference type="Proteomes" id="UP000321518"/>
    </source>
</evidence>
<sequence length="273" mass="30594">MSDTADLWESELGAFDIEVDDSAAAARRERIEASRRAAKGYTAKVEEPGWYNDPVEVARSKGPARPALFVLHQQYFQRRFEDAVRGGLELLRDGVKEETEVIDLVMRAAVRCGQERREDVLALARRWPEFPNLPSLSLVSARVLLANSPIARPTLSISSSDSPLPPVSTREVLSATLSSLRTHPSLPSARSFLSTTLSSIHPLLAQTIDDPSILDQRRRRDKVEHELGRVEVGEKEGEVLRRVLGLDRKDEKEEEEEEEEGEHIDAGRNVRSL</sequence>
<evidence type="ECO:0000256" key="1">
    <source>
        <dbReference type="SAM" id="MobiDB-lite"/>
    </source>
</evidence>
<organism evidence="2 3">
    <name type="scientific">Rhodotorula toruloides</name>
    <name type="common">Yeast</name>
    <name type="synonym">Rhodosporidium toruloides</name>
    <dbReference type="NCBI Taxonomy" id="5286"/>
    <lineage>
        <taxon>Eukaryota</taxon>
        <taxon>Fungi</taxon>
        <taxon>Dikarya</taxon>
        <taxon>Basidiomycota</taxon>
        <taxon>Pucciniomycotina</taxon>
        <taxon>Microbotryomycetes</taxon>
        <taxon>Sporidiobolales</taxon>
        <taxon>Sporidiobolaceae</taxon>
        <taxon>Rhodotorula</taxon>
    </lineage>
</organism>
<gene>
    <name evidence="2" type="ORF">Rt10032_c13g5096</name>
</gene>
<accession>A0A511KL27</accession>
<feature type="compositionally biased region" description="Basic and acidic residues" evidence="1">
    <location>
        <begin position="263"/>
        <end position="273"/>
    </location>
</feature>
<feature type="region of interest" description="Disordered" evidence="1">
    <location>
        <begin position="246"/>
        <end position="273"/>
    </location>
</feature>
<name>A0A511KL27_RHOTO</name>
<dbReference type="EMBL" id="BJWK01000013">
    <property type="protein sequence ID" value="GEM11079.1"/>
    <property type="molecule type" value="Genomic_DNA"/>
</dbReference>
<proteinExistence type="predicted"/>
<reference evidence="2 3" key="1">
    <citation type="submission" date="2019-07" db="EMBL/GenBank/DDBJ databases">
        <title>Rhodotorula toruloides NBRC10032 genome sequencing.</title>
        <authorList>
            <person name="Shida Y."/>
            <person name="Takaku H."/>
            <person name="Ogasawara W."/>
            <person name="Mori K."/>
        </authorList>
    </citation>
    <scope>NUCLEOTIDE SEQUENCE [LARGE SCALE GENOMIC DNA]</scope>
    <source>
        <strain evidence="2 3">NBRC10032</strain>
    </source>
</reference>
<dbReference type="Proteomes" id="UP000321518">
    <property type="component" value="Unassembled WGS sequence"/>
</dbReference>